<evidence type="ECO:0000313" key="1">
    <source>
        <dbReference type="EMBL" id="KAJ2982315.1"/>
    </source>
</evidence>
<name>A0ACC1NTR1_9HYPO</name>
<organism evidence="1 2">
    <name type="scientific">Zarea fungicola</name>
    <dbReference type="NCBI Taxonomy" id="93591"/>
    <lineage>
        <taxon>Eukaryota</taxon>
        <taxon>Fungi</taxon>
        <taxon>Dikarya</taxon>
        <taxon>Ascomycota</taxon>
        <taxon>Pezizomycotina</taxon>
        <taxon>Sordariomycetes</taxon>
        <taxon>Hypocreomycetidae</taxon>
        <taxon>Hypocreales</taxon>
        <taxon>Cordycipitaceae</taxon>
        <taxon>Zarea</taxon>
    </lineage>
</organism>
<dbReference type="EMBL" id="JANJQO010000082">
    <property type="protein sequence ID" value="KAJ2982315.1"/>
    <property type="molecule type" value="Genomic_DNA"/>
</dbReference>
<evidence type="ECO:0000313" key="2">
    <source>
        <dbReference type="Proteomes" id="UP001143910"/>
    </source>
</evidence>
<protein>
    <submittedName>
        <fullName evidence="1">Uncharacterized protein</fullName>
    </submittedName>
</protein>
<gene>
    <name evidence="1" type="ORF">NQ176_g1467</name>
</gene>
<dbReference type="Proteomes" id="UP001143910">
    <property type="component" value="Unassembled WGS sequence"/>
</dbReference>
<accession>A0ACC1NTR1</accession>
<reference evidence="1" key="1">
    <citation type="submission" date="2022-08" db="EMBL/GenBank/DDBJ databases">
        <title>Genome Sequence of Lecanicillium fungicola.</title>
        <authorList>
            <person name="Buettner E."/>
        </authorList>
    </citation>
    <scope>NUCLEOTIDE SEQUENCE</scope>
    <source>
        <strain evidence="1">Babe33</strain>
    </source>
</reference>
<sequence length="1473" mass="162466">MAPPNSWSVGPFALPRPAFASPEMDDTFGPRLLGHFDFTLLFEHTMFHIIPSSVMIFATPFYVWKIFNDTPVARSSSILWLKIALGLALISIQVANTVLWSLSPLESQLAQATAIISCIGALCISILIYASHIFFLQPLPFLSLFLSVTVLFDIVTTMTYFNRTGLDLIARLHIPIPIIKFVLVCLEEFSKRSLLRSKPLQSSLGQESVAGFWNRSLFVWANSVLFFGFRELLTQGSLPSLSPDFDSESLYRAFHPHWVKANKVSKFALLKACIYTSPWPFLYVVLPRLLSIGFDFAQPFLLQDVVQAVSSDVPPPTDVMRGLILATLIIYVGKAVSKSWYNQLRNQITTSIRGILITAVYHKSLKLSADTLEASVALTLITADVSGIAQLVTFSYDSWARILEMCCGVAILGAFVGAATVFAVVPAVLTSVLSVHIARKIMNVRKDWNTHIETRVATTSNILAQIKDIKMLGLSPSVADRLQKQYEKEVDICLTNRKYVAETMAMSSLAELMTPVLVVAATIYWTRAYEPVTATRLFTTLALVTLVTNPLYFLLHTFGSWSSGLASLNRIQEYLNQAECEDPRKVAMPEHMSANEHPSQGSVSRDPATHSARDIPAATVVLYAVQTTRVSVWAELPGFILTDISIAAPLGGTTMVYGAVGCGKSTLLRTILGEVPIRGGTITLASLSIAYSSQVPWIQNDTIENNVLCGKPLNAVLYQKVIYICGLDVDLAQLAEGDQTLTGSDGCNLSGGQRARISLARSLYSEAELIVLDDVFSAIDAETSATIRFRLFHESDILQSGLSSIIMSTSMKEHLNDADVAYEINEAGKIELFSECEKRRNLEREKSPKKALHASTTPIKPLGAVTAAGNKEQYDPPEAKPATDNAIRDNLSNSKYGDLSLYKYFLGPAGALNVVLWLVITACAAFADRMPPIWVRIWLGSNGQDRFYFAGYTLLSALSCCLYYISPRAFFSLIIQHSSNNLHRELIDTTSHATLEYLAKEDAGALLNRFSQDIAMATQELPTAITPVVWGVYSIIIDISIICAGAKYAIPIIPLFLIVLFSIQHFYLRTSRQIRIMELDSSKSLLRQLTESSTGIEHVRSFQLEQMFAAQLYILLDGTQKPYYLLLAIQQWLMLAMDLTTAGAAVSVVSLALNFRHISSASAMGLALLSLISFSDFTGLTIQSFVRMENTFGAVSRIRDYAKTTPREKDDDSCGEVQDSWPRSGKIELTCVNAVYKPESEKPHKALEDLTLTVQPGETVALVGRTGSGKSSVLLALLHLLEYTGSICIDGQEIRSISRNVLRSRITTITQSGITFKAPVRYNLDSFEPTSAPGYDASSRDALLTKTLQRVGLWSHVLKHGGLDAQMSAMKFSVGQRQIFQLARAILHQDKTKSNIVLMDEATASMDEDTEKRIYDLIMELFADCTKIIISHKDAVFSHADLVLRMADGRGTVEKPNDVEAEGEHVDQITRHG</sequence>
<comment type="caution">
    <text evidence="1">The sequence shown here is derived from an EMBL/GenBank/DDBJ whole genome shotgun (WGS) entry which is preliminary data.</text>
</comment>
<proteinExistence type="predicted"/>
<keyword evidence="2" id="KW-1185">Reference proteome</keyword>